<evidence type="ECO:0000256" key="2">
    <source>
        <dbReference type="ARBA" id="ARBA00022448"/>
    </source>
</evidence>
<proteinExistence type="inferred from homology"/>
<dbReference type="PANTHER" id="PTHR16092">
    <property type="entry name" value="SEC3/SYNTAXIN-RELATED"/>
    <property type="match status" value="1"/>
</dbReference>
<dbReference type="GO" id="GO:0000145">
    <property type="term" value="C:exocyst"/>
    <property type="evidence" value="ECO:0007669"/>
    <property type="project" value="InterPro"/>
</dbReference>
<name>A0AAN7U6J1_9MYCE</name>
<feature type="compositionally biased region" description="Basic and acidic residues" evidence="5">
    <location>
        <begin position="39"/>
        <end position="52"/>
    </location>
</feature>
<evidence type="ECO:0000256" key="3">
    <source>
        <dbReference type="ARBA" id="ARBA00022483"/>
    </source>
</evidence>
<evidence type="ECO:0000313" key="9">
    <source>
        <dbReference type="Proteomes" id="UP001344447"/>
    </source>
</evidence>
<feature type="domain" description="Exocyst complex component Sec3 C-terminal" evidence="7">
    <location>
        <begin position="555"/>
        <end position="848"/>
    </location>
</feature>
<dbReference type="InterPro" id="IPR019160">
    <property type="entry name" value="Sec3_CC"/>
</dbReference>
<feature type="compositionally biased region" description="Low complexity" evidence="5">
    <location>
        <begin position="517"/>
        <end position="543"/>
    </location>
</feature>
<dbReference type="GO" id="GO:0005886">
    <property type="term" value="C:plasma membrane"/>
    <property type="evidence" value="ECO:0007669"/>
    <property type="project" value="TreeGrafter"/>
</dbReference>
<dbReference type="GO" id="GO:0006887">
    <property type="term" value="P:exocytosis"/>
    <property type="evidence" value="ECO:0007669"/>
    <property type="project" value="UniProtKB-KW"/>
</dbReference>
<comment type="caution">
    <text evidence="8">The sequence shown here is derived from an EMBL/GenBank/DDBJ whole genome shotgun (WGS) entry which is preliminary data.</text>
</comment>
<feature type="compositionally biased region" description="Basic residues" evidence="5">
    <location>
        <begin position="480"/>
        <end position="490"/>
    </location>
</feature>
<keyword evidence="2" id="KW-0813">Transport</keyword>
<feature type="compositionally biased region" description="Gly residues" evidence="5">
    <location>
        <begin position="1"/>
        <end position="10"/>
    </location>
</feature>
<evidence type="ECO:0000313" key="8">
    <source>
        <dbReference type="EMBL" id="KAK5580858.1"/>
    </source>
</evidence>
<gene>
    <name evidence="8" type="ORF">RB653_000882</name>
</gene>
<feature type="domain" description="Exocyst complex component Sec3 coiled-coil" evidence="6">
    <location>
        <begin position="110"/>
        <end position="243"/>
    </location>
</feature>
<evidence type="ECO:0000256" key="5">
    <source>
        <dbReference type="SAM" id="MobiDB-lite"/>
    </source>
</evidence>
<evidence type="ECO:0000256" key="4">
    <source>
        <dbReference type="ARBA" id="ARBA00023054"/>
    </source>
</evidence>
<comment type="similarity">
    <text evidence="1">Belongs to the SEC3 family.</text>
</comment>
<evidence type="ECO:0000259" key="6">
    <source>
        <dbReference type="Pfam" id="PF09763"/>
    </source>
</evidence>
<keyword evidence="4" id="KW-0175">Coiled coil</keyword>
<protein>
    <recommendedName>
        <fullName evidence="10">Exocyst complex component Sec3 C-terminal domain-containing protein</fullName>
    </recommendedName>
</protein>
<keyword evidence="9" id="KW-1185">Reference proteome</keyword>
<dbReference type="PANTHER" id="PTHR16092:SF14">
    <property type="entry name" value="EXOCYST COMPLEX COMPONENT 1 ISOFORM X1"/>
    <property type="match status" value="1"/>
</dbReference>
<dbReference type="Pfam" id="PF20654">
    <property type="entry name" value="Sec3_C-term"/>
    <property type="match status" value="1"/>
</dbReference>
<feature type="compositionally biased region" description="Low complexity" evidence="5">
    <location>
        <begin position="78"/>
        <end position="89"/>
    </location>
</feature>
<accession>A0AAN7U6J1</accession>
<organism evidence="8 9">
    <name type="scientific">Dictyostelium firmibasis</name>
    <dbReference type="NCBI Taxonomy" id="79012"/>
    <lineage>
        <taxon>Eukaryota</taxon>
        <taxon>Amoebozoa</taxon>
        <taxon>Evosea</taxon>
        <taxon>Eumycetozoa</taxon>
        <taxon>Dictyostelia</taxon>
        <taxon>Dictyosteliales</taxon>
        <taxon>Dictyosteliaceae</taxon>
        <taxon>Dictyostelium</taxon>
    </lineage>
</organism>
<dbReference type="Pfam" id="PF09763">
    <property type="entry name" value="Sec3_CC"/>
    <property type="match status" value="1"/>
</dbReference>
<feature type="region of interest" description="Disordered" evidence="5">
    <location>
        <begin position="1"/>
        <end position="52"/>
    </location>
</feature>
<dbReference type="EMBL" id="JAVFKY010000002">
    <property type="protein sequence ID" value="KAK5580858.1"/>
    <property type="molecule type" value="Genomic_DNA"/>
</dbReference>
<feature type="region of interest" description="Disordered" evidence="5">
    <location>
        <begin position="66"/>
        <end position="89"/>
    </location>
</feature>
<dbReference type="Proteomes" id="UP001344447">
    <property type="component" value="Unassembled WGS sequence"/>
</dbReference>
<feature type="compositionally biased region" description="Gly residues" evidence="5">
    <location>
        <begin position="452"/>
        <end position="462"/>
    </location>
</feature>
<dbReference type="GO" id="GO:0006893">
    <property type="term" value="P:Golgi to plasma membrane transport"/>
    <property type="evidence" value="ECO:0007669"/>
    <property type="project" value="TreeGrafter"/>
</dbReference>
<evidence type="ECO:0000259" key="7">
    <source>
        <dbReference type="Pfam" id="PF20654"/>
    </source>
</evidence>
<dbReference type="GO" id="GO:0005546">
    <property type="term" value="F:phosphatidylinositol-4,5-bisphosphate binding"/>
    <property type="evidence" value="ECO:0007669"/>
    <property type="project" value="TreeGrafter"/>
</dbReference>
<feature type="region of interest" description="Disordered" evidence="5">
    <location>
        <begin position="445"/>
        <end position="548"/>
    </location>
</feature>
<feature type="compositionally biased region" description="Basic and acidic residues" evidence="5">
    <location>
        <begin position="463"/>
        <end position="479"/>
    </location>
</feature>
<evidence type="ECO:0000256" key="1">
    <source>
        <dbReference type="ARBA" id="ARBA00006518"/>
    </source>
</evidence>
<dbReference type="AlphaFoldDB" id="A0AAN7U6J1"/>
<feature type="compositionally biased region" description="Polar residues" evidence="5">
    <location>
        <begin position="12"/>
        <end position="32"/>
    </location>
</feature>
<evidence type="ECO:0008006" key="10">
    <source>
        <dbReference type="Google" id="ProtNLM"/>
    </source>
</evidence>
<reference evidence="8 9" key="1">
    <citation type="submission" date="2023-11" db="EMBL/GenBank/DDBJ databases">
        <title>Dfirmibasis_genome.</title>
        <authorList>
            <person name="Edelbroek B."/>
            <person name="Kjellin J."/>
            <person name="Jerlstrom-Hultqvist J."/>
            <person name="Soderbom F."/>
        </authorList>
    </citation>
    <scope>NUCLEOTIDE SEQUENCE [LARGE SCALE GENOMIC DNA]</scope>
    <source>
        <strain evidence="8 9">TNS-C-14</strain>
    </source>
</reference>
<sequence>MELGYSGGISRGSIQNNRYSGQFSDRYSQYSESEYDPSETTHSESGDGEYHHSNIPILEYPSFLSQSTDNVNGGGSNNGLNNSATNLVNNDNDEDLENVIINYLSYEKDVDVLTERLGKTLSTLETEMIVGVLDSGVGVNEVISQLADKDGTHLTGVTAWIEYYNKQLQDMKKYIEHIEGKNNKMEIVSRNQRLLYSELNNLIGLMTLSDNTIATLTAPQFNNTVGLKMAIEAAEDLKRALTTKLKSGMDNMMAVKDQRKVFETYKVSFARKVATLVESIFKTTDKEIGKHVTAQSSPGHEDFPDYSRYYTVLREFKPLVNWLKEMDHDKLIPLIAHYIKAFRPIYKRDIKDFFSTIQHSLEKESKDQNDFFSSSSSSKKSIEILNSNNSTSTPSKSGGKDLAVKKRKINKLFKYALSCLESYIMTKQKFIMDFFLYQDPPRIVGQRNHHSSGGGSNSGSGGKDSKDRKDKKSSSSKKDKKEKKDKKDKKKNKDLDSSPSISSGGGGGDSSSNTTISPQSTDPNSPNSNNTLSSSPPEDSSLPVKESPDAPLDLILSEMFDGVVPELRDMVEKADQVNPFYHLTMLLETELYIDAHSYKDADHSSYFVKMLAEVQKTMKTLFNKFLDVQVEAIKSTQTSLKRCGVLAHFKNFHIFVKELQKYKSESGTGSSALLIESSYKKIILELFNWLDGLVEKLPEGDKYKFISKLENHYFFYLKLEELQINCLIQHKDTSQSIYLENLDTYVNFLIDLKFKPLMEYYMKMDELLLTLPPSDIQFQQSHSKQQFKKIVEKFKTENIEKGLLKALLNTQKNITKDSPLILVVWNKLEDVFIEKYEHFQDITSECYNQTMPVSSDQIKGLFATVYKKNPNKH</sequence>
<keyword evidence="3" id="KW-0268">Exocytosis</keyword>
<dbReference type="InterPro" id="IPR048628">
    <property type="entry name" value="Sec3_C"/>
</dbReference>